<proteinExistence type="predicted"/>
<dbReference type="PROSITE" id="PS51257">
    <property type="entry name" value="PROKAR_LIPOPROTEIN"/>
    <property type="match status" value="1"/>
</dbReference>
<accession>A0A6B0SMZ1</accession>
<name>A0A6B0SMZ1_9EURY</name>
<comment type="caution">
    <text evidence="2">The sequence shown here is derived from an EMBL/GenBank/DDBJ whole genome shotgun (WGS) entry which is preliminary data.</text>
</comment>
<dbReference type="PROSITE" id="PS51318">
    <property type="entry name" value="TAT"/>
    <property type="match status" value="1"/>
</dbReference>
<dbReference type="OrthoDB" id="189787at2157"/>
<dbReference type="InterPro" id="IPR006311">
    <property type="entry name" value="TAT_signal"/>
</dbReference>
<dbReference type="EMBL" id="WUUS01000001">
    <property type="protein sequence ID" value="MXR40268.1"/>
    <property type="molecule type" value="Genomic_DNA"/>
</dbReference>
<sequence>MPPFPSRRELVVAAASASALALAGCLDGAGDNSSTADTDAGDTTPETTTDSAPATTADTDGTAVATTTEHSDGPATADGDLDLREANVTAVSVDCDGGECRFDVTLYHDDDGEDGYANWWQVETCDGERLGRRDLLHAHGTREFTRSATVPIPDGVREVVVRGHDRTHGYGGQAMIVNVETDETTAVRQGSDPDSFAG</sequence>
<evidence type="ECO:0000313" key="2">
    <source>
        <dbReference type="EMBL" id="MXR40268.1"/>
    </source>
</evidence>
<organism evidence="2 3">
    <name type="scientific">Halobaculum saliterrae</name>
    <dbReference type="NCBI Taxonomy" id="2073113"/>
    <lineage>
        <taxon>Archaea</taxon>
        <taxon>Methanobacteriati</taxon>
        <taxon>Methanobacteriota</taxon>
        <taxon>Stenosarchaea group</taxon>
        <taxon>Halobacteria</taxon>
        <taxon>Halobacteriales</taxon>
        <taxon>Haloferacaceae</taxon>
        <taxon>Halobaculum</taxon>
    </lineage>
</organism>
<evidence type="ECO:0008006" key="4">
    <source>
        <dbReference type="Google" id="ProtNLM"/>
    </source>
</evidence>
<gene>
    <name evidence="2" type="ORF">GRX01_02695</name>
</gene>
<dbReference type="AlphaFoldDB" id="A0A6B0SMZ1"/>
<reference evidence="2 3" key="1">
    <citation type="submission" date="2019-12" db="EMBL/GenBank/DDBJ databases">
        <title>Isolation and characterization of three novel carbon monoxide-oxidizing members of Halobacteria from salione crusts and soils.</title>
        <authorList>
            <person name="Myers M.R."/>
            <person name="King G.M."/>
        </authorList>
    </citation>
    <scope>NUCLEOTIDE SEQUENCE [LARGE SCALE GENOMIC DNA]</scope>
    <source>
        <strain evidence="2 3">WSA2</strain>
    </source>
</reference>
<evidence type="ECO:0000256" key="1">
    <source>
        <dbReference type="SAM" id="MobiDB-lite"/>
    </source>
</evidence>
<evidence type="ECO:0000313" key="3">
    <source>
        <dbReference type="Proteomes" id="UP000437065"/>
    </source>
</evidence>
<protein>
    <recommendedName>
        <fullName evidence="4">Lipoprotein</fullName>
    </recommendedName>
</protein>
<dbReference type="RefSeq" id="WP_159663105.1">
    <property type="nucleotide sequence ID" value="NZ_WUUS01000001.1"/>
</dbReference>
<feature type="compositionally biased region" description="Low complexity" evidence="1">
    <location>
        <begin position="34"/>
        <end position="68"/>
    </location>
</feature>
<feature type="region of interest" description="Disordered" evidence="1">
    <location>
        <begin position="29"/>
        <end position="81"/>
    </location>
</feature>
<dbReference type="Proteomes" id="UP000437065">
    <property type="component" value="Unassembled WGS sequence"/>
</dbReference>
<keyword evidence="3" id="KW-1185">Reference proteome</keyword>